<proteinExistence type="predicted"/>
<dbReference type="Proteomes" id="UP000051660">
    <property type="component" value="Unassembled WGS sequence"/>
</dbReference>
<protein>
    <submittedName>
        <fullName evidence="2">Uncharacterized protein</fullName>
    </submittedName>
</protein>
<name>A0A0R3MNY5_9BRAD</name>
<dbReference type="EMBL" id="LLYB01000081">
    <property type="protein sequence ID" value="KRR21294.1"/>
    <property type="molecule type" value="Genomic_DNA"/>
</dbReference>
<gene>
    <name evidence="2" type="ORF">CQ14_06495</name>
</gene>
<dbReference type="AlphaFoldDB" id="A0A0R3MNY5"/>
<feature type="compositionally biased region" description="Polar residues" evidence="1">
    <location>
        <begin position="40"/>
        <end position="51"/>
    </location>
</feature>
<evidence type="ECO:0000256" key="1">
    <source>
        <dbReference type="SAM" id="MobiDB-lite"/>
    </source>
</evidence>
<organism evidence="2 3">
    <name type="scientific">Bradyrhizobium lablabi</name>
    <dbReference type="NCBI Taxonomy" id="722472"/>
    <lineage>
        <taxon>Bacteria</taxon>
        <taxon>Pseudomonadati</taxon>
        <taxon>Pseudomonadota</taxon>
        <taxon>Alphaproteobacteria</taxon>
        <taxon>Hyphomicrobiales</taxon>
        <taxon>Nitrobacteraceae</taxon>
        <taxon>Bradyrhizobium</taxon>
    </lineage>
</organism>
<reference evidence="2 3" key="1">
    <citation type="submission" date="2014-03" db="EMBL/GenBank/DDBJ databases">
        <title>Bradyrhizobium valentinum sp. nov., isolated from effective nodules of Lupinus mariae-josephae, a lupine endemic of basic-lime soils in Eastern Spain.</title>
        <authorList>
            <person name="Duran D."/>
            <person name="Rey L."/>
            <person name="Navarro A."/>
            <person name="Busquets A."/>
            <person name="Imperial J."/>
            <person name="Ruiz-Argueso T."/>
        </authorList>
    </citation>
    <scope>NUCLEOTIDE SEQUENCE [LARGE SCALE GENOMIC DNA]</scope>
    <source>
        <strain evidence="2 3">CCBAU 23086</strain>
    </source>
</reference>
<feature type="region of interest" description="Disordered" evidence="1">
    <location>
        <begin position="35"/>
        <end position="63"/>
    </location>
</feature>
<accession>A0A0R3MNY5</accession>
<sequence>MSRQTSGEAISELEMPMLAEKYILLLETIRSLAERGPANSDGSPRVISTSPHIPVQLPGASRT</sequence>
<evidence type="ECO:0000313" key="2">
    <source>
        <dbReference type="EMBL" id="KRR21294.1"/>
    </source>
</evidence>
<evidence type="ECO:0000313" key="3">
    <source>
        <dbReference type="Proteomes" id="UP000051660"/>
    </source>
</evidence>
<comment type="caution">
    <text evidence="2">The sequence shown here is derived from an EMBL/GenBank/DDBJ whole genome shotgun (WGS) entry which is preliminary data.</text>
</comment>